<sequence>MSPSRILDHDSNDFFGPLPTNMGSMLPNFEELSWANKLSGPIPSSLHNASKLTVLDLGENQFNGPLPTSLGHLTVLKELYLLDNHIENKPGSPSLSFIDSLTNCTFLEVIELDNNPIAAFLPNSIGNLSNNLKSFTICGCYIEGSIPVSIGNLQNLRYLTMNFVGQLITSTSQTELVALVLFTRNPIRWVAGYNQSFEFVTRMCHKEFSSRMQNAAKETPPELGKDYYCMFQLDFKSLVLQFTPNGDLESCCSLKMKHIVD</sequence>
<evidence type="ECO:0008006" key="9">
    <source>
        <dbReference type="Google" id="ProtNLM"/>
    </source>
</evidence>
<dbReference type="eggNOG" id="ENOG502QPYS">
    <property type="taxonomic scope" value="Eukaryota"/>
</dbReference>
<evidence type="ECO:0000256" key="5">
    <source>
        <dbReference type="ARBA" id="ARBA00022989"/>
    </source>
</evidence>
<evidence type="ECO:0000313" key="7">
    <source>
        <dbReference type="EMBL" id="ERN02689.1"/>
    </source>
</evidence>
<organism evidence="7 8">
    <name type="scientific">Amborella trichopoda</name>
    <dbReference type="NCBI Taxonomy" id="13333"/>
    <lineage>
        <taxon>Eukaryota</taxon>
        <taxon>Viridiplantae</taxon>
        <taxon>Streptophyta</taxon>
        <taxon>Embryophyta</taxon>
        <taxon>Tracheophyta</taxon>
        <taxon>Spermatophyta</taxon>
        <taxon>Magnoliopsida</taxon>
        <taxon>Amborellales</taxon>
        <taxon>Amborellaceae</taxon>
        <taxon>Amborella</taxon>
    </lineage>
</organism>
<dbReference type="AlphaFoldDB" id="W1P4Y7"/>
<evidence type="ECO:0000256" key="4">
    <source>
        <dbReference type="ARBA" id="ARBA00022737"/>
    </source>
</evidence>
<keyword evidence="3" id="KW-0812">Transmembrane</keyword>
<keyword evidence="8" id="KW-1185">Reference proteome</keyword>
<keyword evidence="6" id="KW-0472">Membrane</keyword>
<evidence type="ECO:0000256" key="1">
    <source>
        <dbReference type="ARBA" id="ARBA00004370"/>
    </source>
</evidence>
<dbReference type="GO" id="GO:0016020">
    <property type="term" value="C:membrane"/>
    <property type="evidence" value="ECO:0007669"/>
    <property type="project" value="UniProtKB-SubCell"/>
</dbReference>
<dbReference type="Gene3D" id="3.80.10.10">
    <property type="entry name" value="Ribonuclease Inhibitor"/>
    <property type="match status" value="2"/>
</dbReference>
<dbReference type="InterPro" id="IPR051809">
    <property type="entry name" value="Plant_receptor-like_S/T_kinase"/>
</dbReference>
<reference evidence="8" key="1">
    <citation type="journal article" date="2013" name="Science">
        <title>The Amborella genome and the evolution of flowering plants.</title>
        <authorList>
            <consortium name="Amborella Genome Project"/>
        </authorList>
    </citation>
    <scope>NUCLEOTIDE SEQUENCE [LARGE SCALE GENOMIC DNA]</scope>
</reference>
<dbReference type="STRING" id="13333.W1P4Y7"/>
<dbReference type="PANTHER" id="PTHR27008">
    <property type="entry name" value="OS04G0122200 PROTEIN"/>
    <property type="match status" value="1"/>
</dbReference>
<dbReference type="SUPFAM" id="SSF52047">
    <property type="entry name" value="RNI-like"/>
    <property type="match status" value="1"/>
</dbReference>
<evidence type="ECO:0000256" key="3">
    <source>
        <dbReference type="ARBA" id="ARBA00022692"/>
    </source>
</evidence>
<comment type="subcellular location">
    <subcellularLocation>
        <location evidence="1">Membrane</location>
    </subcellularLocation>
</comment>
<proteinExistence type="predicted"/>
<dbReference type="Proteomes" id="UP000017836">
    <property type="component" value="Unassembled WGS sequence"/>
</dbReference>
<dbReference type="HOGENOM" id="CLU_1066860_0_0_1"/>
<dbReference type="PANTHER" id="PTHR27008:SF497">
    <property type="entry name" value="OS11G0695000 PROTEIN"/>
    <property type="match status" value="1"/>
</dbReference>
<evidence type="ECO:0000256" key="6">
    <source>
        <dbReference type="ARBA" id="ARBA00023136"/>
    </source>
</evidence>
<dbReference type="Gramene" id="ERN02689">
    <property type="protein sequence ID" value="ERN02689"/>
    <property type="gene ID" value="AMTR_s00085p00101970"/>
</dbReference>
<protein>
    <recommendedName>
        <fullName evidence="9">Leucine-rich repeat-containing N-terminal plant-type domain-containing protein</fullName>
    </recommendedName>
</protein>
<keyword evidence="4" id="KW-0677">Repeat</keyword>
<dbReference type="Pfam" id="PF00560">
    <property type="entry name" value="LRR_1"/>
    <property type="match status" value="3"/>
</dbReference>
<dbReference type="InterPro" id="IPR001611">
    <property type="entry name" value="Leu-rich_rpt"/>
</dbReference>
<keyword evidence="5" id="KW-1133">Transmembrane helix</keyword>
<evidence type="ECO:0000256" key="2">
    <source>
        <dbReference type="ARBA" id="ARBA00022614"/>
    </source>
</evidence>
<evidence type="ECO:0000313" key="8">
    <source>
        <dbReference type="Proteomes" id="UP000017836"/>
    </source>
</evidence>
<keyword evidence="2" id="KW-0433">Leucine-rich repeat</keyword>
<dbReference type="EMBL" id="KI394487">
    <property type="protein sequence ID" value="ERN02689.1"/>
    <property type="molecule type" value="Genomic_DNA"/>
</dbReference>
<name>W1P4Y7_AMBTC</name>
<accession>W1P4Y7</accession>
<gene>
    <name evidence="7" type="ORF">AMTR_s00085p00101970</name>
</gene>
<dbReference type="InterPro" id="IPR032675">
    <property type="entry name" value="LRR_dom_sf"/>
</dbReference>